<dbReference type="Pfam" id="PF04239">
    <property type="entry name" value="DUF421"/>
    <property type="match status" value="1"/>
</dbReference>
<feature type="transmembrane region" description="Helical" evidence="7">
    <location>
        <begin position="12"/>
        <end position="31"/>
    </location>
</feature>
<keyword evidence="5 7" id="KW-1133">Transmembrane helix</keyword>
<dbReference type="Gene3D" id="3.30.240.20">
    <property type="entry name" value="bsu07140 like domains"/>
    <property type="match status" value="1"/>
</dbReference>
<evidence type="ECO:0000313" key="10">
    <source>
        <dbReference type="EMBL" id="BBZ17011.1"/>
    </source>
</evidence>
<evidence type="ECO:0000256" key="2">
    <source>
        <dbReference type="ARBA" id="ARBA00006448"/>
    </source>
</evidence>
<dbReference type="GO" id="GO:0005886">
    <property type="term" value="C:plasma membrane"/>
    <property type="evidence" value="ECO:0007669"/>
    <property type="project" value="UniProtKB-SubCell"/>
</dbReference>
<dbReference type="Pfam" id="PF20730">
    <property type="entry name" value="YetF_N"/>
    <property type="match status" value="1"/>
</dbReference>
<comment type="similarity">
    <text evidence="2">Belongs to the UPF0702 family.</text>
</comment>
<feature type="domain" description="YetF C-terminal" evidence="8">
    <location>
        <begin position="92"/>
        <end position="156"/>
    </location>
</feature>
<dbReference type="RefSeq" id="WP_163685778.1">
    <property type="nucleotide sequence ID" value="NZ_AP022608.1"/>
</dbReference>
<evidence type="ECO:0000256" key="5">
    <source>
        <dbReference type="ARBA" id="ARBA00022989"/>
    </source>
</evidence>
<proteinExistence type="inferred from homology"/>
<sequence length="174" mass="18096">MWFDAVGDIARVVLIGSAAYISLIVILRISGKRTLAKLNAFDLVVTVAVGSTLATILLNSDVSFAEGVTALALLAVLQFLAATISSRFTVGRAVVTATPTLLVSQGRYLDDALRGQRVSVDQIRQAIRSTGRGDVGQVAAVVLESDGSLSVIAKDKVGDWSALAGLGNVPASDR</sequence>
<keyword evidence="4 7" id="KW-0812">Transmembrane</keyword>
<accession>A0A7I7WKD0</accession>
<dbReference type="InterPro" id="IPR048454">
    <property type="entry name" value="YetF_N"/>
</dbReference>
<gene>
    <name evidence="10" type="ORF">MGAD_13460</name>
</gene>
<reference evidence="10 11" key="1">
    <citation type="journal article" date="2019" name="Emerg. Microbes Infect.">
        <title>Comprehensive subspecies identification of 175 nontuberculous mycobacteria species based on 7547 genomic profiles.</title>
        <authorList>
            <person name="Matsumoto Y."/>
            <person name="Kinjo T."/>
            <person name="Motooka D."/>
            <person name="Nabeya D."/>
            <person name="Jung N."/>
            <person name="Uechi K."/>
            <person name="Horii T."/>
            <person name="Iida T."/>
            <person name="Fujita J."/>
            <person name="Nakamura S."/>
        </authorList>
    </citation>
    <scope>NUCLEOTIDE SEQUENCE [LARGE SCALE GENOMIC DNA]</scope>
    <source>
        <strain evidence="10 11">JCM 12688</strain>
    </source>
</reference>
<feature type="transmembrane region" description="Helical" evidence="7">
    <location>
        <begin position="38"/>
        <end position="58"/>
    </location>
</feature>
<evidence type="ECO:0000313" key="11">
    <source>
        <dbReference type="Proteomes" id="UP000466187"/>
    </source>
</evidence>
<dbReference type="InterPro" id="IPR023090">
    <property type="entry name" value="UPF0702_alpha/beta_dom_sf"/>
</dbReference>
<evidence type="ECO:0000256" key="3">
    <source>
        <dbReference type="ARBA" id="ARBA00022475"/>
    </source>
</evidence>
<comment type="subcellular location">
    <subcellularLocation>
        <location evidence="1">Cell membrane</location>
        <topology evidence="1">Multi-pass membrane protein</topology>
    </subcellularLocation>
</comment>
<dbReference type="KEGG" id="mgad:MGAD_13460"/>
<feature type="transmembrane region" description="Helical" evidence="7">
    <location>
        <begin position="64"/>
        <end position="84"/>
    </location>
</feature>
<dbReference type="InterPro" id="IPR007353">
    <property type="entry name" value="DUF421"/>
</dbReference>
<evidence type="ECO:0000259" key="8">
    <source>
        <dbReference type="Pfam" id="PF04239"/>
    </source>
</evidence>
<dbReference type="AlphaFoldDB" id="A0A7I7WKD0"/>
<dbReference type="Proteomes" id="UP000466187">
    <property type="component" value="Chromosome"/>
</dbReference>
<name>A0A7I7WKD0_MYCGU</name>
<organism evidence="10 11">
    <name type="scientific">Mycolicibacterium gadium</name>
    <name type="common">Mycobacterium gadium</name>
    <dbReference type="NCBI Taxonomy" id="1794"/>
    <lineage>
        <taxon>Bacteria</taxon>
        <taxon>Bacillati</taxon>
        <taxon>Actinomycetota</taxon>
        <taxon>Actinomycetes</taxon>
        <taxon>Mycobacteriales</taxon>
        <taxon>Mycobacteriaceae</taxon>
        <taxon>Mycolicibacterium</taxon>
    </lineage>
</organism>
<dbReference type="PANTHER" id="PTHR34582:SF6">
    <property type="entry name" value="UPF0702 TRANSMEMBRANE PROTEIN YCAP"/>
    <property type="match status" value="1"/>
</dbReference>
<feature type="domain" description="YetF-like N-terminal transmembrane" evidence="9">
    <location>
        <begin position="20"/>
        <end position="80"/>
    </location>
</feature>
<evidence type="ECO:0000256" key="6">
    <source>
        <dbReference type="ARBA" id="ARBA00023136"/>
    </source>
</evidence>
<protein>
    <submittedName>
        <fullName evidence="10">DUF421 domain-containing protein</fullName>
    </submittedName>
</protein>
<dbReference type="PANTHER" id="PTHR34582">
    <property type="entry name" value="UPF0702 TRANSMEMBRANE PROTEIN YCAP"/>
    <property type="match status" value="1"/>
</dbReference>
<evidence type="ECO:0000256" key="1">
    <source>
        <dbReference type="ARBA" id="ARBA00004651"/>
    </source>
</evidence>
<evidence type="ECO:0000256" key="7">
    <source>
        <dbReference type="SAM" id="Phobius"/>
    </source>
</evidence>
<dbReference type="EMBL" id="AP022608">
    <property type="protein sequence ID" value="BBZ17011.1"/>
    <property type="molecule type" value="Genomic_DNA"/>
</dbReference>
<evidence type="ECO:0000256" key="4">
    <source>
        <dbReference type="ARBA" id="ARBA00022692"/>
    </source>
</evidence>
<evidence type="ECO:0000259" key="9">
    <source>
        <dbReference type="Pfam" id="PF20730"/>
    </source>
</evidence>
<keyword evidence="3" id="KW-1003">Cell membrane</keyword>
<keyword evidence="6 7" id="KW-0472">Membrane</keyword>